<evidence type="ECO:0000313" key="2">
    <source>
        <dbReference type="Proteomes" id="UP000709295"/>
    </source>
</evidence>
<dbReference type="Proteomes" id="UP000709295">
    <property type="component" value="Unassembled WGS sequence"/>
</dbReference>
<accession>A0A8J5J3F0</accession>
<reference evidence="1" key="1">
    <citation type="submission" date="2021-01" db="EMBL/GenBank/DDBJ databases">
        <title>Phytophthora aleatoria, a newly-described species from Pinus radiata is distinct from Phytophthora cactorum isolates based on comparative genomics.</title>
        <authorList>
            <person name="Mcdougal R."/>
            <person name="Panda P."/>
            <person name="Williams N."/>
            <person name="Studholme D.J."/>
        </authorList>
    </citation>
    <scope>NUCLEOTIDE SEQUENCE</scope>
    <source>
        <strain evidence="1">NZFS 4037</strain>
    </source>
</reference>
<protein>
    <submittedName>
        <fullName evidence="1">Uncharacterized protein</fullName>
    </submittedName>
</protein>
<proteinExistence type="predicted"/>
<evidence type="ECO:0000313" key="1">
    <source>
        <dbReference type="EMBL" id="KAG6955421.1"/>
    </source>
</evidence>
<comment type="caution">
    <text evidence="1">The sequence shown here is derived from an EMBL/GenBank/DDBJ whole genome shotgun (WGS) entry which is preliminary data.</text>
</comment>
<gene>
    <name evidence="1" type="ORF">JG688_00011884</name>
</gene>
<name>A0A8J5J3F0_9STRA</name>
<sequence>MDLVAAKRNDATSRVYPIDCEGNGATEARPKLTDEAVTIDTDNIEELARLMNLVEPELGFHFFNTKNETRDPTNVVEAHWRGIQVDLETNATSCRFCENYTDSVMYK</sequence>
<dbReference type="EMBL" id="JAENGY010000871">
    <property type="protein sequence ID" value="KAG6955421.1"/>
    <property type="molecule type" value="Genomic_DNA"/>
</dbReference>
<organism evidence="1 2">
    <name type="scientific">Phytophthora aleatoria</name>
    <dbReference type="NCBI Taxonomy" id="2496075"/>
    <lineage>
        <taxon>Eukaryota</taxon>
        <taxon>Sar</taxon>
        <taxon>Stramenopiles</taxon>
        <taxon>Oomycota</taxon>
        <taxon>Peronosporomycetes</taxon>
        <taxon>Peronosporales</taxon>
        <taxon>Peronosporaceae</taxon>
        <taxon>Phytophthora</taxon>
    </lineage>
</organism>
<keyword evidence="2" id="KW-1185">Reference proteome</keyword>
<dbReference type="AlphaFoldDB" id="A0A8J5J3F0"/>